<evidence type="ECO:0000256" key="11">
    <source>
        <dbReference type="ARBA" id="ARBA00023098"/>
    </source>
</evidence>
<feature type="binding site" evidence="13">
    <location>
        <begin position="58"/>
        <end position="65"/>
    </location>
    <ligand>
        <name>ATP</name>
        <dbReference type="ChEBI" id="CHEBI:30616"/>
    </ligand>
</feature>
<keyword evidence="9 13" id="KW-0418">Kinase</keyword>
<evidence type="ECO:0000256" key="6">
    <source>
        <dbReference type="ARBA" id="ARBA00022556"/>
    </source>
</evidence>
<dbReference type="GeneID" id="99767141"/>
<comment type="similarity">
    <text evidence="13">Belongs to the LpxK family.</text>
</comment>
<dbReference type="EMBL" id="ARXR01000031">
    <property type="protein sequence ID" value="MBF5054153.1"/>
    <property type="molecule type" value="Genomic_DNA"/>
</dbReference>
<gene>
    <name evidence="13" type="primary">lpxK</name>
    <name evidence="14" type="ORF">ISO4_02755</name>
</gene>
<comment type="catalytic activity">
    <reaction evidence="13">
        <text>a lipid A disaccharide + ATP = a lipid IVA + ADP + H(+)</text>
        <dbReference type="Rhea" id="RHEA:67840"/>
        <dbReference type="ChEBI" id="CHEBI:15378"/>
        <dbReference type="ChEBI" id="CHEBI:30616"/>
        <dbReference type="ChEBI" id="CHEBI:176343"/>
        <dbReference type="ChEBI" id="CHEBI:176425"/>
        <dbReference type="ChEBI" id="CHEBI:456216"/>
        <dbReference type="EC" id="2.7.1.130"/>
    </reaction>
</comment>
<keyword evidence="11 13" id="KW-0443">Lipid metabolism</keyword>
<dbReference type="InterPro" id="IPR003758">
    <property type="entry name" value="LpxK"/>
</dbReference>
<evidence type="ECO:0000256" key="1">
    <source>
        <dbReference type="ARBA" id="ARBA00002274"/>
    </source>
</evidence>
<evidence type="ECO:0000256" key="12">
    <source>
        <dbReference type="ARBA" id="ARBA00029757"/>
    </source>
</evidence>
<dbReference type="InterPro" id="IPR027417">
    <property type="entry name" value="P-loop_NTPase"/>
</dbReference>
<evidence type="ECO:0000256" key="7">
    <source>
        <dbReference type="ARBA" id="ARBA00022679"/>
    </source>
</evidence>
<keyword evidence="6 13" id="KW-0441">Lipid A biosynthesis</keyword>
<accession>A0ABS0AJ42</accession>
<evidence type="ECO:0000256" key="13">
    <source>
        <dbReference type="HAMAP-Rule" id="MF_00409"/>
    </source>
</evidence>
<dbReference type="Pfam" id="PF02606">
    <property type="entry name" value="LpxK"/>
    <property type="match status" value="1"/>
</dbReference>
<dbReference type="SUPFAM" id="SSF52540">
    <property type="entry name" value="P-loop containing nucleoside triphosphate hydrolases"/>
    <property type="match status" value="1"/>
</dbReference>
<evidence type="ECO:0000313" key="15">
    <source>
        <dbReference type="Proteomes" id="UP000644441"/>
    </source>
</evidence>
<evidence type="ECO:0000256" key="3">
    <source>
        <dbReference type="ARBA" id="ARBA00012071"/>
    </source>
</evidence>
<name>A0ABS0AJ42_9GAMM</name>
<evidence type="ECO:0000313" key="14">
    <source>
        <dbReference type="EMBL" id="MBF5054153.1"/>
    </source>
</evidence>
<reference evidence="14 15" key="1">
    <citation type="submission" date="2012-09" db="EMBL/GenBank/DDBJ databases">
        <title>Genome Sequence of alkane-degrading Bacterium Alcanivorax venustensis ISO4.</title>
        <authorList>
            <person name="Lai Q."/>
            <person name="Shao Z."/>
        </authorList>
    </citation>
    <scope>NUCLEOTIDE SEQUENCE [LARGE SCALE GENOMIC DNA]</scope>
    <source>
        <strain evidence="14 15">ISO4</strain>
    </source>
</reference>
<sequence>MVDWRRRVERGWYEGSGWLTPLRPLGWLVGRVAGRRLRRFRRRAERPPVPVLVVGNVAVGGTGKTPLVIALARRARERGLNPVVISRGYGGRADAYPRVVALHDDPREVGDEPLLIARRAAVPVVLDPQRDRALRRAVTEFQPDLVISDDGLQHYALPRSSEVVVIDARRGLGNQRCLPAGPLREPASRLSQVDFLVANGGAWPGATTMHLVPGDLVRLRDGETLDAAAFRERYGAVHGVAGIGNPERFFRTLALLGLAVTPHAFADHHGFTAADLDFADGRPVIMTEKDAVKCRDFDDPRLWMLPVHANLPPATLDAMIDRALQSQPQ</sequence>
<organism evidence="14 15">
    <name type="scientific">Alloalcanivorax venustensis ISO4</name>
    <dbReference type="NCBI Taxonomy" id="1177184"/>
    <lineage>
        <taxon>Bacteria</taxon>
        <taxon>Pseudomonadati</taxon>
        <taxon>Pseudomonadota</taxon>
        <taxon>Gammaproteobacteria</taxon>
        <taxon>Oceanospirillales</taxon>
        <taxon>Alcanivoracaceae</taxon>
        <taxon>Alloalcanivorax</taxon>
    </lineage>
</organism>
<dbReference type="RefSeq" id="WP_142949054.1">
    <property type="nucleotide sequence ID" value="NZ_ARXR01000031.1"/>
</dbReference>
<evidence type="ECO:0000256" key="4">
    <source>
        <dbReference type="ARBA" id="ARBA00016436"/>
    </source>
</evidence>
<evidence type="ECO:0000256" key="2">
    <source>
        <dbReference type="ARBA" id="ARBA00004870"/>
    </source>
</evidence>
<protein>
    <recommendedName>
        <fullName evidence="4 13">Tetraacyldisaccharide 4'-kinase</fullName>
        <ecNumber evidence="3 13">2.7.1.130</ecNumber>
    </recommendedName>
    <alternativeName>
        <fullName evidence="12 13">Lipid A 4'-kinase</fullName>
    </alternativeName>
</protein>
<keyword evidence="8 13" id="KW-0547">Nucleotide-binding</keyword>
<dbReference type="EC" id="2.7.1.130" evidence="3 13"/>
<evidence type="ECO:0000256" key="9">
    <source>
        <dbReference type="ARBA" id="ARBA00022777"/>
    </source>
</evidence>
<comment type="pathway">
    <text evidence="2 13">Glycolipid biosynthesis; lipid IV(A) biosynthesis; lipid IV(A) from (3R)-3-hydroxytetradecanoyl-[acyl-carrier-protein] and UDP-N-acetyl-alpha-D-glucosamine: step 6/6.</text>
</comment>
<comment type="function">
    <text evidence="1 13">Transfers the gamma-phosphate of ATP to the 4'-position of a tetraacyldisaccharide 1-phosphate intermediate (termed DS-1-P) to form tetraacyldisaccharide 1,4'-bis-phosphate (lipid IVA).</text>
</comment>
<evidence type="ECO:0000256" key="5">
    <source>
        <dbReference type="ARBA" id="ARBA00022516"/>
    </source>
</evidence>
<keyword evidence="7 13" id="KW-0808">Transferase</keyword>
<dbReference type="PANTHER" id="PTHR42724:SF1">
    <property type="entry name" value="TETRAACYLDISACCHARIDE 4'-KINASE, MITOCHONDRIAL-RELATED"/>
    <property type="match status" value="1"/>
</dbReference>
<keyword evidence="5 13" id="KW-0444">Lipid biosynthesis</keyword>
<evidence type="ECO:0000256" key="8">
    <source>
        <dbReference type="ARBA" id="ARBA00022741"/>
    </source>
</evidence>
<evidence type="ECO:0000256" key="10">
    <source>
        <dbReference type="ARBA" id="ARBA00022840"/>
    </source>
</evidence>
<dbReference type="HAMAP" id="MF_00409">
    <property type="entry name" value="LpxK"/>
    <property type="match status" value="1"/>
</dbReference>
<dbReference type="PANTHER" id="PTHR42724">
    <property type="entry name" value="TETRAACYLDISACCHARIDE 4'-KINASE"/>
    <property type="match status" value="1"/>
</dbReference>
<proteinExistence type="inferred from homology"/>
<keyword evidence="10 13" id="KW-0067">ATP-binding</keyword>
<keyword evidence="15" id="KW-1185">Reference proteome</keyword>
<dbReference type="Proteomes" id="UP000644441">
    <property type="component" value="Unassembled WGS sequence"/>
</dbReference>
<comment type="caution">
    <text evidence="14">The sequence shown here is derived from an EMBL/GenBank/DDBJ whole genome shotgun (WGS) entry which is preliminary data.</text>
</comment>
<dbReference type="NCBIfam" id="TIGR00682">
    <property type="entry name" value="lpxK"/>
    <property type="match status" value="1"/>
</dbReference>